<name>A0A242MS81_CABSO</name>
<dbReference type="AlphaFoldDB" id="A0A242MS81"/>
<protein>
    <submittedName>
        <fullName evidence="1">Uncharacterized protein</fullName>
    </submittedName>
</protein>
<evidence type="ECO:0000313" key="1">
    <source>
        <dbReference type="EMBL" id="OTP74198.1"/>
    </source>
</evidence>
<sequence length="87" mass="8841">MARLLGEQSEQQELKVVGREFATARHAVFAATEAARAAAESTAAAESIMTTAAGSTQAVMAAAAAETVFAVMTVMVAAHCVPEGMQG</sequence>
<comment type="caution">
    <text evidence="1">The sequence shown here is derived from an EMBL/GenBank/DDBJ whole genome shotgun (WGS) entry which is preliminary data.</text>
</comment>
<organism evidence="1 2">
    <name type="scientific">Caballeronia sordidicola</name>
    <name type="common">Burkholderia sordidicola</name>
    <dbReference type="NCBI Taxonomy" id="196367"/>
    <lineage>
        <taxon>Bacteria</taxon>
        <taxon>Pseudomonadati</taxon>
        <taxon>Pseudomonadota</taxon>
        <taxon>Betaproteobacteria</taxon>
        <taxon>Burkholderiales</taxon>
        <taxon>Burkholderiaceae</taxon>
        <taxon>Caballeronia</taxon>
    </lineage>
</organism>
<reference evidence="1 2" key="1">
    <citation type="submission" date="2017-03" db="EMBL/GenBank/DDBJ databases">
        <title>Genome analysis of strain PAMC 26577.</title>
        <authorList>
            <person name="Oh H.-M."/>
            <person name="Yang J.-A."/>
        </authorList>
    </citation>
    <scope>NUCLEOTIDE SEQUENCE [LARGE SCALE GENOMIC DNA]</scope>
    <source>
        <strain evidence="1 2">PAMC 26577</strain>
    </source>
</reference>
<gene>
    <name evidence="1" type="ORF">PAMC26577_16395</name>
</gene>
<proteinExistence type="predicted"/>
<dbReference type="Proteomes" id="UP000195221">
    <property type="component" value="Unassembled WGS sequence"/>
</dbReference>
<accession>A0A242MS81</accession>
<evidence type="ECO:0000313" key="2">
    <source>
        <dbReference type="Proteomes" id="UP000195221"/>
    </source>
</evidence>
<dbReference type="EMBL" id="NBTZ01000067">
    <property type="protein sequence ID" value="OTP74198.1"/>
    <property type="molecule type" value="Genomic_DNA"/>
</dbReference>